<keyword evidence="3" id="KW-1185">Reference proteome</keyword>
<name>A0ABT1Y407_9FIRM</name>
<sequence length="193" mass="20912">MRYKITPGILSGLIGAVVVGFVGMALKAMGVSDRIYIDLAKTIILSEPKPGLAALIVGWLAHLTIGSVLGAVVCFFISMTSSRFWILKSWGIGILSWFVLLAMGTITRLPLFGDIPAKAALTLFVGAALWGLTNIYALKKITDDFQSITHSGQEGSKRVISYGTFPAPAKKAEPVKKIVKKEKIRLIRPKKLK</sequence>
<keyword evidence="1" id="KW-0812">Transmembrane</keyword>
<evidence type="ECO:0000313" key="2">
    <source>
        <dbReference type="EMBL" id="MCR6544885.1"/>
    </source>
</evidence>
<evidence type="ECO:0000256" key="1">
    <source>
        <dbReference type="SAM" id="Phobius"/>
    </source>
</evidence>
<keyword evidence="1" id="KW-1133">Transmembrane helix</keyword>
<proteinExistence type="predicted"/>
<accession>A0ABT1Y407</accession>
<dbReference type="EMBL" id="JANPWE010000002">
    <property type="protein sequence ID" value="MCR6544885.1"/>
    <property type="molecule type" value="Genomic_DNA"/>
</dbReference>
<feature type="transmembrane region" description="Helical" evidence="1">
    <location>
        <begin position="119"/>
        <end position="138"/>
    </location>
</feature>
<feature type="transmembrane region" description="Helical" evidence="1">
    <location>
        <begin position="89"/>
        <end position="107"/>
    </location>
</feature>
<protein>
    <submittedName>
        <fullName evidence="2">Uncharacterized protein</fullName>
    </submittedName>
</protein>
<keyword evidence="1" id="KW-0472">Membrane</keyword>
<organism evidence="2 3">
    <name type="scientific">Dehalobacterium formicoaceticum</name>
    <dbReference type="NCBI Taxonomy" id="51515"/>
    <lineage>
        <taxon>Bacteria</taxon>
        <taxon>Bacillati</taxon>
        <taxon>Bacillota</taxon>
        <taxon>Clostridia</taxon>
        <taxon>Eubacteriales</taxon>
        <taxon>Peptococcaceae</taxon>
        <taxon>Dehalobacterium</taxon>
    </lineage>
</organism>
<dbReference type="Proteomes" id="UP001524944">
    <property type="component" value="Unassembled WGS sequence"/>
</dbReference>
<comment type="caution">
    <text evidence="2">The sequence shown here is derived from an EMBL/GenBank/DDBJ whole genome shotgun (WGS) entry which is preliminary data.</text>
</comment>
<reference evidence="2 3" key="1">
    <citation type="submission" date="2022-08" db="EMBL/GenBank/DDBJ databases">
        <title>Proteogenomics of the novel Dehalobacterium formicoaceticum strain EZ94 highlights a key role of methyltransferases during anaerobic dichloromethane degradation.</title>
        <authorList>
            <person name="Wasmund K."/>
        </authorList>
    </citation>
    <scope>NUCLEOTIDE SEQUENCE [LARGE SCALE GENOMIC DNA]</scope>
    <source>
        <strain evidence="2 3">EZ94</strain>
    </source>
</reference>
<gene>
    <name evidence="2" type="ORF">NVS47_05020</name>
</gene>
<evidence type="ECO:0000313" key="3">
    <source>
        <dbReference type="Proteomes" id="UP001524944"/>
    </source>
</evidence>
<feature type="transmembrane region" description="Helical" evidence="1">
    <location>
        <begin position="12"/>
        <end position="32"/>
    </location>
</feature>
<feature type="transmembrane region" description="Helical" evidence="1">
    <location>
        <begin position="52"/>
        <end position="77"/>
    </location>
</feature>
<dbReference type="RefSeq" id="WP_089608520.1">
    <property type="nucleotide sequence ID" value="NZ_CP022121.1"/>
</dbReference>